<sequence length="240" mass="26156">MGTTVTRLFGACLFWLMAASLASAGPWPRDPGQVFVAFSGEHDKARNSHLGLYLEYGLSRHRVLGFELGHTDVGETTAMLWYQKSLDGGQGPYRLSYSMGFGAIRRDGEILPLSQAALMLGRGFSGPWDGGWMTAEARVKVAGKTEEVTVRDGLTQVEYAYLTPEIVGKLDLTVGIRPQPAWALVNQLRLETRKDSDFQAKLASSVVYDIPGPARLEAGVIVPLVGPSEPAIKIGTWLEF</sequence>
<comment type="caution">
    <text evidence="2">The sequence shown here is derived from an EMBL/GenBank/DDBJ whole genome shotgun (WGS) entry which is preliminary data.</text>
</comment>
<accession>A0ABQ1VI51</accession>
<organism evidence="2 3">
    <name type="scientific">Paracoccus acridae</name>
    <dbReference type="NCBI Taxonomy" id="1795310"/>
    <lineage>
        <taxon>Bacteria</taxon>
        <taxon>Pseudomonadati</taxon>
        <taxon>Pseudomonadota</taxon>
        <taxon>Alphaproteobacteria</taxon>
        <taxon>Rhodobacterales</taxon>
        <taxon>Paracoccaceae</taxon>
        <taxon>Paracoccus</taxon>
    </lineage>
</organism>
<evidence type="ECO:0008006" key="4">
    <source>
        <dbReference type="Google" id="ProtNLM"/>
    </source>
</evidence>
<reference evidence="3" key="1">
    <citation type="journal article" date="2019" name="Int. J. Syst. Evol. Microbiol.">
        <title>The Global Catalogue of Microorganisms (GCM) 10K type strain sequencing project: providing services to taxonomists for standard genome sequencing and annotation.</title>
        <authorList>
            <consortium name="The Broad Institute Genomics Platform"/>
            <consortium name="The Broad Institute Genome Sequencing Center for Infectious Disease"/>
            <person name="Wu L."/>
            <person name="Ma J."/>
        </authorList>
    </citation>
    <scope>NUCLEOTIDE SEQUENCE [LARGE SCALE GENOMIC DNA]</scope>
    <source>
        <strain evidence="3">CGMCC 1.15419</strain>
    </source>
</reference>
<evidence type="ECO:0000313" key="2">
    <source>
        <dbReference type="EMBL" id="GGF69474.1"/>
    </source>
</evidence>
<keyword evidence="1" id="KW-0732">Signal</keyword>
<feature type="chain" id="PRO_5045157967" description="Porin" evidence="1">
    <location>
        <begin position="25"/>
        <end position="240"/>
    </location>
</feature>
<name>A0ABQ1VI51_9RHOB</name>
<protein>
    <recommendedName>
        <fullName evidence="4">Porin</fullName>
    </recommendedName>
</protein>
<evidence type="ECO:0000313" key="3">
    <source>
        <dbReference type="Proteomes" id="UP000640509"/>
    </source>
</evidence>
<feature type="signal peptide" evidence="1">
    <location>
        <begin position="1"/>
        <end position="24"/>
    </location>
</feature>
<keyword evidence="3" id="KW-1185">Reference proteome</keyword>
<proteinExistence type="predicted"/>
<evidence type="ECO:0000256" key="1">
    <source>
        <dbReference type="SAM" id="SignalP"/>
    </source>
</evidence>
<dbReference type="EMBL" id="BMIV01000007">
    <property type="protein sequence ID" value="GGF69474.1"/>
    <property type="molecule type" value="Genomic_DNA"/>
</dbReference>
<gene>
    <name evidence="2" type="ORF">GCM10011402_22500</name>
</gene>
<dbReference type="Proteomes" id="UP000640509">
    <property type="component" value="Unassembled WGS sequence"/>
</dbReference>